<gene>
    <name evidence="2" type="ORF">R1sor_008431</name>
</gene>
<comment type="caution">
    <text evidence="2">The sequence shown here is derived from an EMBL/GenBank/DDBJ whole genome shotgun (WGS) entry which is preliminary data.</text>
</comment>
<evidence type="ECO:0000313" key="3">
    <source>
        <dbReference type="Proteomes" id="UP001633002"/>
    </source>
</evidence>
<feature type="region of interest" description="Disordered" evidence="1">
    <location>
        <begin position="1"/>
        <end position="35"/>
    </location>
</feature>
<proteinExistence type="predicted"/>
<evidence type="ECO:0000313" key="2">
    <source>
        <dbReference type="EMBL" id="KAL3694780.1"/>
    </source>
</evidence>
<evidence type="ECO:0000256" key="1">
    <source>
        <dbReference type="SAM" id="MobiDB-lite"/>
    </source>
</evidence>
<dbReference type="EMBL" id="JBJQOH010000003">
    <property type="protein sequence ID" value="KAL3694780.1"/>
    <property type="molecule type" value="Genomic_DNA"/>
</dbReference>
<sequence length="132" mass="15230">MHRIKDDSPKEQGIPGACDGGVHLRPPTENDDIGLTDEIHDFTDEAYLSGSFMDAMGSDAERELPPVEPFKCMLEFTQVAKETNERRYAQEDRRFEFMVAQEQGKINLMNQMLELKRMELEILRNNQRDPPS</sequence>
<feature type="compositionally biased region" description="Basic and acidic residues" evidence="1">
    <location>
        <begin position="1"/>
        <end position="10"/>
    </location>
</feature>
<accession>A0ABD3HWZ7</accession>
<protein>
    <submittedName>
        <fullName evidence="2">Uncharacterized protein</fullName>
    </submittedName>
</protein>
<name>A0ABD3HWZ7_9MARC</name>
<dbReference type="AlphaFoldDB" id="A0ABD3HWZ7"/>
<reference evidence="2 3" key="1">
    <citation type="submission" date="2024-09" db="EMBL/GenBank/DDBJ databases">
        <title>Chromosome-scale assembly of Riccia sorocarpa.</title>
        <authorList>
            <person name="Paukszto L."/>
        </authorList>
    </citation>
    <scope>NUCLEOTIDE SEQUENCE [LARGE SCALE GENOMIC DNA]</scope>
    <source>
        <strain evidence="2">LP-2024</strain>
        <tissue evidence="2">Aerial parts of the thallus</tissue>
    </source>
</reference>
<organism evidence="2 3">
    <name type="scientific">Riccia sorocarpa</name>
    <dbReference type="NCBI Taxonomy" id="122646"/>
    <lineage>
        <taxon>Eukaryota</taxon>
        <taxon>Viridiplantae</taxon>
        <taxon>Streptophyta</taxon>
        <taxon>Embryophyta</taxon>
        <taxon>Marchantiophyta</taxon>
        <taxon>Marchantiopsida</taxon>
        <taxon>Marchantiidae</taxon>
        <taxon>Marchantiales</taxon>
        <taxon>Ricciaceae</taxon>
        <taxon>Riccia</taxon>
    </lineage>
</organism>
<dbReference type="Proteomes" id="UP001633002">
    <property type="component" value="Unassembled WGS sequence"/>
</dbReference>
<keyword evidence="3" id="KW-1185">Reference proteome</keyword>